<comment type="caution">
    <text evidence="1">The sequence shown here is derived from an EMBL/GenBank/DDBJ whole genome shotgun (WGS) entry which is preliminary data.</text>
</comment>
<dbReference type="AlphaFoldDB" id="A0A365XUV9"/>
<organism evidence="1 2">
    <name type="scientific">Chitinophaga flava</name>
    <dbReference type="NCBI Taxonomy" id="2259036"/>
    <lineage>
        <taxon>Bacteria</taxon>
        <taxon>Pseudomonadati</taxon>
        <taxon>Bacteroidota</taxon>
        <taxon>Chitinophagia</taxon>
        <taxon>Chitinophagales</taxon>
        <taxon>Chitinophagaceae</taxon>
        <taxon>Chitinophaga</taxon>
    </lineage>
</organism>
<proteinExistence type="predicted"/>
<evidence type="ECO:0000313" key="1">
    <source>
        <dbReference type="EMBL" id="RBL89930.1"/>
    </source>
</evidence>
<dbReference type="Proteomes" id="UP000253410">
    <property type="component" value="Unassembled WGS sequence"/>
</dbReference>
<sequence length="97" mass="10810">MRTLLKVSCEVIASNNALKSGKLPEIVKSTMDKLKPEASYFFTDGGRRTCLMIFDLKEPSEIPGIAEPFFQELNAEVIFQPVMNAEDLQKGLSKLNS</sequence>
<reference evidence="1 2" key="1">
    <citation type="submission" date="2018-05" db="EMBL/GenBank/DDBJ databases">
        <title>Chitinophaga sp. K3CV102501T nov., isolated from isolated from a monsoon evergreen broad-leaved forest soil.</title>
        <authorList>
            <person name="Lv Y."/>
        </authorList>
    </citation>
    <scope>NUCLEOTIDE SEQUENCE [LARGE SCALE GENOMIC DNA]</scope>
    <source>
        <strain evidence="1 2">GDMCC 1.1325</strain>
    </source>
</reference>
<evidence type="ECO:0008006" key="3">
    <source>
        <dbReference type="Google" id="ProtNLM"/>
    </source>
</evidence>
<evidence type="ECO:0000313" key="2">
    <source>
        <dbReference type="Proteomes" id="UP000253410"/>
    </source>
</evidence>
<dbReference type="RefSeq" id="WP_113618679.1">
    <property type="nucleotide sequence ID" value="NZ_QFFJ01000002.1"/>
</dbReference>
<protein>
    <recommendedName>
        <fullName evidence="3">DUF3303 domain-containing protein</fullName>
    </recommendedName>
</protein>
<name>A0A365XUV9_9BACT</name>
<dbReference type="OrthoDB" id="120749at2"/>
<keyword evidence="2" id="KW-1185">Reference proteome</keyword>
<gene>
    <name evidence="1" type="ORF">DF182_25995</name>
</gene>
<accession>A0A365XUV9</accession>
<dbReference type="EMBL" id="QFFJ01000002">
    <property type="protein sequence ID" value="RBL89930.1"/>
    <property type="molecule type" value="Genomic_DNA"/>
</dbReference>